<dbReference type="EMBL" id="GG738850">
    <property type="protein sequence ID" value="EFC48709.1"/>
    <property type="molecule type" value="Genomic_DNA"/>
</dbReference>
<feature type="domain" description="SHSP" evidence="5">
    <location>
        <begin position="73"/>
        <end position="186"/>
    </location>
</feature>
<dbReference type="InterPro" id="IPR002068">
    <property type="entry name" value="A-crystallin/Hsp20_dom"/>
</dbReference>
<feature type="compositionally biased region" description="Basic and acidic residues" evidence="4">
    <location>
        <begin position="1"/>
        <end position="10"/>
    </location>
</feature>
<dbReference type="VEuPathDB" id="AmoebaDB:NAEGRDRAFT_63216"/>
<name>D2V338_NAEGR</name>
<dbReference type="Pfam" id="PF00011">
    <property type="entry name" value="HSP20"/>
    <property type="match status" value="1"/>
</dbReference>
<dbReference type="SUPFAM" id="SSF49764">
    <property type="entry name" value="HSP20-like chaperones"/>
    <property type="match status" value="1"/>
</dbReference>
<evidence type="ECO:0000256" key="3">
    <source>
        <dbReference type="RuleBase" id="RU003616"/>
    </source>
</evidence>
<reference evidence="6 7" key="1">
    <citation type="journal article" date="2010" name="Cell">
        <title>The genome of Naegleria gruberi illuminates early eukaryotic versatility.</title>
        <authorList>
            <person name="Fritz-Laylin L.K."/>
            <person name="Prochnik S.E."/>
            <person name="Ginger M.L."/>
            <person name="Dacks J.B."/>
            <person name="Carpenter M.L."/>
            <person name="Field M.C."/>
            <person name="Kuo A."/>
            <person name="Paredez A."/>
            <person name="Chapman J."/>
            <person name="Pham J."/>
            <person name="Shu S."/>
            <person name="Neupane R."/>
            <person name="Cipriano M."/>
            <person name="Mancuso J."/>
            <person name="Tu H."/>
            <person name="Salamov A."/>
            <person name="Lindquist E."/>
            <person name="Shapiro H."/>
            <person name="Lucas S."/>
            <person name="Grigoriev I.V."/>
            <person name="Cande W.Z."/>
            <person name="Fulton C."/>
            <person name="Rokhsar D.S."/>
            <person name="Dawson S.C."/>
        </authorList>
    </citation>
    <scope>NUCLEOTIDE SEQUENCE [LARGE SCALE GENOMIC DNA]</scope>
    <source>
        <strain evidence="6 7">NEG-M</strain>
    </source>
</reference>
<dbReference type="InterPro" id="IPR031107">
    <property type="entry name" value="Small_HSP"/>
</dbReference>
<comment type="similarity">
    <text evidence="2 3">Belongs to the small heat shock protein (HSP20) family.</text>
</comment>
<organism evidence="7">
    <name type="scientific">Naegleria gruberi</name>
    <name type="common">Amoeba</name>
    <dbReference type="NCBI Taxonomy" id="5762"/>
    <lineage>
        <taxon>Eukaryota</taxon>
        <taxon>Discoba</taxon>
        <taxon>Heterolobosea</taxon>
        <taxon>Tetramitia</taxon>
        <taxon>Eutetramitia</taxon>
        <taxon>Vahlkampfiidae</taxon>
        <taxon>Naegleria</taxon>
    </lineage>
</organism>
<evidence type="ECO:0000256" key="4">
    <source>
        <dbReference type="SAM" id="MobiDB-lite"/>
    </source>
</evidence>
<accession>D2V338</accession>
<dbReference type="KEGG" id="ngr:NAEGRDRAFT_63216"/>
<dbReference type="CDD" id="cd06464">
    <property type="entry name" value="ACD_sHsps-like"/>
    <property type="match status" value="1"/>
</dbReference>
<dbReference type="GeneID" id="8861552"/>
<evidence type="ECO:0000313" key="7">
    <source>
        <dbReference type="Proteomes" id="UP000006671"/>
    </source>
</evidence>
<evidence type="ECO:0000256" key="2">
    <source>
        <dbReference type="PROSITE-ProRule" id="PRU00285"/>
    </source>
</evidence>
<keyword evidence="7" id="KW-1185">Reference proteome</keyword>
<evidence type="ECO:0000256" key="1">
    <source>
        <dbReference type="ARBA" id="ARBA00023016"/>
    </source>
</evidence>
<sequence length="186" mass="20901">MTQAEERKAFSQDNNKSTPEKNCSNNTDCSTGTSASPKRRILIHGIPGLFSDFLLFDPRVSKSSSLNGGTPQEEKHYFKPALGVVENSKEFKVICNVPGLERENLKINIDEEVRVLIISGKVEQENSGDKILVRERNSGSFKRSIYLPKQANLEQVKAQLENGVLRIIINKSEETKKIRTIRLSNL</sequence>
<proteinExistence type="inferred from homology"/>
<dbReference type="Proteomes" id="UP000006671">
    <property type="component" value="Unassembled WGS sequence"/>
</dbReference>
<dbReference type="RefSeq" id="XP_002681453.1">
    <property type="nucleotide sequence ID" value="XM_002681407.1"/>
</dbReference>
<feature type="region of interest" description="Disordered" evidence="4">
    <location>
        <begin position="1"/>
        <end position="35"/>
    </location>
</feature>
<dbReference type="OrthoDB" id="1431247at2759"/>
<dbReference type="InParanoid" id="D2V338"/>
<evidence type="ECO:0000259" key="5">
    <source>
        <dbReference type="PROSITE" id="PS01031"/>
    </source>
</evidence>
<dbReference type="PROSITE" id="PS01031">
    <property type="entry name" value="SHSP"/>
    <property type="match status" value="1"/>
</dbReference>
<feature type="compositionally biased region" description="Polar residues" evidence="4">
    <location>
        <begin position="11"/>
        <end position="35"/>
    </location>
</feature>
<dbReference type="STRING" id="5762.D2V338"/>
<dbReference type="PANTHER" id="PTHR11527">
    <property type="entry name" value="HEAT-SHOCK PROTEIN 20 FAMILY MEMBER"/>
    <property type="match status" value="1"/>
</dbReference>
<protein>
    <submittedName>
        <fullName evidence="6">Predicted protein</fullName>
    </submittedName>
</protein>
<dbReference type="eggNOG" id="KOG0710">
    <property type="taxonomic scope" value="Eukaryota"/>
</dbReference>
<dbReference type="Gene3D" id="2.60.40.790">
    <property type="match status" value="1"/>
</dbReference>
<keyword evidence="1" id="KW-0346">Stress response</keyword>
<dbReference type="InterPro" id="IPR008978">
    <property type="entry name" value="HSP20-like_chaperone"/>
</dbReference>
<dbReference type="AlphaFoldDB" id="D2V338"/>
<gene>
    <name evidence="6" type="ORF">NAEGRDRAFT_63216</name>
</gene>
<evidence type="ECO:0000313" key="6">
    <source>
        <dbReference type="EMBL" id="EFC48709.1"/>
    </source>
</evidence>